<dbReference type="PANTHER" id="PTHR11215">
    <property type="entry name" value="METAL DEPENDENT HYDROLASE - RELATED"/>
    <property type="match status" value="1"/>
</dbReference>
<evidence type="ECO:0000313" key="2">
    <source>
        <dbReference type="EMBL" id="ODV63789.1"/>
    </source>
</evidence>
<dbReference type="STRING" id="1344418.A0A1D2VQB4"/>
<dbReference type="AlphaFoldDB" id="A0A1D2VQB4"/>
<dbReference type="GeneID" id="30963827"/>
<comment type="similarity">
    <text evidence="1">Belongs to the MYG1 family.</text>
</comment>
<keyword evidence="3" id="KW-1185">Reference proteome</keyword>
<dbReference type="Pfam" id="PF03690">
    <property type="entry name" value="MYG1_exonuc"/>
    <property type="match status" value="1"/>
</dbReference>
<dbReference type="GO" id="GO:0000785">
    <property type="term" value="C:chromatin"/>
    <property type="evidence" value="ECO:0007669"/>
    <property type="project" value="EnsemblFungi"/>
</dbReference>
<dbReference type="GO" id="GO:1901857">
    <property type="term" value="P:positive regulation of cellular respiration"/>
    <property type="evidence" value="ECO:0007669"/>
    <property type="project" value="EnsemblFungi"/>
</dbReference>
<organism evidence="2 3">
    <name type="scientific">Ascoidea rubescens DSM 1968</name>
    <dbReference type="NCBI Taxonomy" id="1344418"/>
    <lineage>
        <taxon>Eukaryota</taxon>
        <taxon>Fungi</taxon>
        <taxon>Dikarya</taxon>
        <taxon>Ascomycota</taxon>
        <taxon>Saccharomycotina</taxon>
        <taxon>Saccharomycetes</taxon>
        <taxon>Ascoideaceae</taxon>
        <taxon>Ascoidea</taxon>
    </lineage>
</organism>
<dbReference type="FunCoup" id="A0A1D2VQB4">
    <property type="interactions" value="1207"/>
</dbReference>
<dbReference type="GO" id="GO:0016787">
    <property type="term" value="F:hydrolase activity"/>
    <property type="evidence" value="ECO:0007669"/>
    <property type="project" value="UniProtKB-KW"/>
</dbReference>
<evidence type="ECO:0000313" key="3">
    <source>
        <dbReference type="Proteomes" id="UP000095038"/>
    </source>
</evidence>
<evidence type="ECO:0000256" key="1">
    <source>
        <dbReference type="ARBA" id="ARBA00010105"/>
    </source>
</evidence>
<proteinExistence type="inferred from homology"/>
<protein>
    <submittedName>
        <fullName evidence="2">Metal-dependent protein hydrolase</fullName>
    </submittedName>
</protein>
<dbReference type="InterPro" id="IPR003226">
    <property type="entry name" value="MYG1_exonuclease"/>
</dbReference>
<sequence length="332" mass="38536">MSKLRKICVHSGNFHADEALSYYMLKLLPRFKNAQLFRSRDPKKWEEADIVVDVGGKYDGVKFFDHHQRDFYKTFNNKHYTKLSSAGLIFKHFGKDVIRAVLNDYDDEKKIDNLYLKMYKEFIEAIDANDNGIHEYDFDERYPPAAKYHTKCVTLFSVVANLNPNWESNSTEDDFFKSFLVASDVMGQQFINLLHNYSSWFSALKLVQEAFDKRFETHSSGRILILDRFCPWKEHLQEVERQNKANNKSDSIYYVLFPDVTNSWRIAAVPVNPTSFTSRKALPEPWRGLRDEELSKATGVEGCVFIHASGFIGGCKTREGTLELASESVEWK</sequence>
<keyword evidence="2" id="KW-0378">Hydrolase</keyword>
<dbReference type="PANTHER" id="PTHR11215:SF1">
    <property type="entry name" value="MYG1 EXONUCLEASE"/>
    <property type="match status" value="1"/>
</dbReference>
<dbReference type="InParanoid" id="A0A1D2VQB4"/>
<dbReference type="RefSeq" id="XP_020050096.1">
    <property type="nucleotide sequence ID" value="XM_020190191.1"/>
</dbReference>
<gene>
    <name evidence="2" type="ORF">ASCRUDRAFT_30453</name>
</gene>
<accession>A0A1D2VQB4</accession>
<dbReference type="Proteomes" id="UP000095038">
    <property type="component" value="Unassembled WGS sequence"/>
</dbReference>
<name>A0A1D2VQB4_9ASCO</name>
<dbReference type="EMBL" id="KV454475">
    <property type="protein sequence ID" value="ODV63789.1"/>
    <property type="molecule type" value="Genomic_DNA"/>
</dbReference>
<dbReference type="OrthoDB" id="10265310at2759"/>
<reference evidence="3" key="1">
    <citation type="submission" date="2016-05" db="EMBL/GenBank/DDBJ databases">
        <title>Comparative genomics of biotechnologically important yeasts.</title>
        <authorList>
            <consortium name="DOE Joint Genome Institute"/>
            <person name="Riley R."/>
            <person name="Haridas S."/>
            <person name="Wolfe K.H."/>
            <person name="Lopes M.R."/>
            <person name="Hittinger C.T."/>
            <person name="Goker M."/>
            <person name="Salamov A."/>
            <person name="Wisecaver J."/>
            <person name="Long T.M."/>
            <person name="Aerts A.L."/>
            <person name="Barry K."/>
            <person name="Choi C."/>
            <person name="Clum A."/>
            <person name="Coughlan A.Y."/>
            <person name="Deshpande S."/>
            <person name="Douglass A.P."/>
            <person name="Hanson S.J."/>
            <person name="Klenk H.-P."/>
            <person name="Labutti K."/>
            <person name="Lapidus A."/>
            <person name="Lindquist E."/>
            <person name="Lipzen A."/>
            <person name="Meier-Kolthoff J.P."/>
            <person name="Ohm R.A."/>
            <person name="Otillar R.P."/>
            <person name="Pangilinan J."/>
            <person name="Peng Y."/>
            <person name="Rokas A."/>
            <person name="Rosa C.A."/>
            <person name="Scheuner C."/>
            <person name="Sibirny A.A."/>
            <person name="Slot J.C."/>
            <person name="Stielow J.B."/>
            <person name="Sun H."/>
            <person name="Kurtzman C.P."/>
            <person name="Blackwell M."/>
            <person name="Grigoriev I.V."/>
            <person name="Jeffries T.W."/>
        </authorList>
    </citation>
    <scope>NUCLEOTIDE SEQUENCE [LARGE SCALE GENOMIC DNA]</scope>
    <source>
        <strain evidence="3">DSM 1968</strain>
    </source>
</reference>
<dbReference type="GO" id="GO:0005634">
    <property type="term" value="C:nucleus"/>
    <property type="evidence" value="ECO:0007669"/>
    <property type="project" value="EnsemblFungi"/>
</dbReference>
<dbReference type="GO" id="GO:0005737">
    <property type="term" value="C:cytoplasm"/>
    <property type="evidence" value="ECO:0007669"/>
    <property type="project" value="TreeGrafter"/>
</dbReference>